<feature type="compositionally biased region" description="Polar residues" evidence="1">
    <location>
        <begin position="383"/>
        <end position="400"/>
    </location>
</feature>
<keyword evidence="3" id="KW-1185">Reference proteome</keyword>
<dbReference type="Proteomes" id="UP000708148">
    <property type="component" value="Unassembled WGS sequence"/>
</dbReference>
<feature type="region of interest" description="Disordered" evidence="1">
    <location>
        <begin position="353"/>
        <end position="435"/>
    </location>
</feature>
<gene>
    <name evidence="2" type="ORF">OSTQU699_LOCUS9848</name>
</gene>
<feature type="compositionally biased region" description="Basic and acidic residues" evidence="1">
    <location>
        <begin position="401"/>
        <end position="417"/>
    </location>
</feature>
<sequence>MHKDMQFDDDYDGVGRWETKKRRSEVSKELLHTFDPHFVYRALKDSDTEMFMRWDKLSDMLTDYIADRSETSYLSLTPVAHFWRKLVERFPELVDFLAMTDETTRDKFKSFATKLYNDFYLKKKVERGPIYKMLNWRDRAPLAQWLAMAEEEDLQFFKELIIDMYKSQHPKAAEEMERKIQEQGSHKVADPQDCNQKMSALCKFCCVHNFTRVLSDKSQILEEISERLGPLRHSAQKKILTQAIVATAAVKFKAGSKMAAVGTDAVGKSDGQDYPLPSRRGQDGKMEGGGRMAGCGKSVAGKPNREIISCSFSSEESFQGAVANDRTVAMHGIDPLINCSAAYAFEDWDARTRAAEPQGPSSRRVEQGAMGDVESAAERAGTKGTQSTTQDQLSPQNQATRGERLPEVDNRGRPQERRRQHSGNFALTVLVEDAR</sequence>
<name>A0A8S1JE24_9CHLO</name>
<accession>A0A8S1JE24</accession>
<evidence type="ECO:0000256" key="1">
    <source>
        <dbReference type="SAM" id="MobiDB-lite"/>
    </source>
</evidence>
<feature type="region of interest" description="Disordered" evidence="1">
    <location>
        <begin position="267"/>
        <end position="298"/>
    </location>
</feature>
<reference evidence="2" key="1">
    <citation type="submission" date="2020-12" db="EMBL/GenBank/DDBJ databases">
        <authorList>
            <person name="Iha C."/>
        </authorList>
    </citation>
    <scope>NUCLEOTIDE SEQUENCE</scope>
</reference>
<evidence type="ECO:0000313" key="3">
    <source>
        <dbReference type="Proteomes" id="UP000708148"/>
    </source>
</evidence>
<protein>
    <submittedName>
        <fullName evidence="2">Uncharacterized protein</fullName>
    </submittedName>
</protein>
<comment type="caution">
    <text evidence="2">The sequence shown here is derived from an EMBL/GenBank/DDBJ whole genome shotgun (WGS) entry which is preliminary data.</text>
</comment>
<dbReference type="OrthoDB" id="536686at2759"/>
<evidence type="ECO:0000313" key="2">
    <source>
        <dbReference type="EMBL" id="CAD7704493.1"/>
    </source>
</evidence>
<dbReference type="EMBL" id="CAJHUC010002885">
    <property type="protein sequence ID" value="CAD7704493.1"/>
    <property type="molecule type" value="Genomic_DNA"/>
</dbReference>
<proteinExistence type="predicted"/>
<organism evidence="2 3">
    <name type="scientific">Ostreobium quekettii</name>
    <dbReference type="NCBI Taxonomy" id="121088"/>
    <lineage>
        <taxon>Eukaryota</taxon>
        <taxon>Viridiplantae</taxon>
        <taxon>Chlorophyta</taxon>
        <taxon>core chlorophytes</taxon>
        <taxon>Ulvophyceae</taxon>
        <taxon>TCBD clade</taxon>
        <taxon>Bryopsidales</taxon>
        <taxon>Ostreobineae</taxon>
        <taxon>Ostreobiaceae</taxon>
        <taxon>Ostreobium</taxon>
    </lineage>
</organism>
<dbReference type="AlphaFoldDB" id="A0A8S1JE24"/>